<dbReference type="Proteomes" id="UP000092819">
    <property type="component" value="Unassembled WGS sequence"/>
</dbReference>
<keyword evidence="3" id="KW-0269">Exonuclease</keyword>
<name>A0A1C3JIZ4_9VIBR</name>
<sequence length="241" mass="27390">MLAKALQKLFSKGDNIEALHQSMQAKRWSSHALEHYFAHPLPNAERPLSEQQFVALDFETTGLNPDTDRILSIGTVELNYEEIDLTSVSEVILRYDVIVRPESAIIHEIMPIQVQKQGVEPEPALDLLIEHCAGKTIIAHSAGIEYGFLSSYLKRRYQLEKLPCYMIDTLMLEKRFSYLGKNSGHASFQLDDLRQHYNLPDYQAHSAASDALGCAELLLAQVKRLRLCHRPLSEVMCKPPY</sequence>
<dbReference type="Gene3D" id="3.30.420.10">
    <property type="entry name" value="Ribonuclease H-like superfamily/Ribonuclease H"/>
    <property type="match status" value="1"/>
</dbReference>
<dbReference type="GO" id="GO:0003887">
    <property type="term" value="F:DNA-directed DNA polymerase activity"/>
    <property type="evidence" value="ECO:0007669"/>
    <property type="project" value="UniProtKB-EC"/>
</dbReference>
<dbReference type="InterPro" id="IPR012337">
    <property type="entry name" value="RNaseH-like_sf"/>
</dbReference>
<evidence type="ECO:0000259" key="4">
    <source>
        <dbReference type="SMART" id="SM00479"/>
    </source>
</evidence>
<dbReference type="EMBL" id="FLQZ01000108">
    <property type="protein sequence ID" value="SBT15131.1"/>
    <property type="molecule type" value="Genomic_DNA"/>
</dbReference>
<evidence type="ECO:0000256" key="2">
    <source>
        <dbReference type="ARBA" id="ARBA00022801"/>
    </source>
</evidence>
<dbReference type="AlphaFoldDB" id="A0A1C3JIZ4"/>
<dbReference type="InterPro" id="IPR036397">
    <property type="entry name" value="RNaseH_sf"/>
</dbReference>
<evidence type="ECO:0000256" key="1">
    <source>
        <dbReference type="ARBA" id="ARBA00022722"/>
    </source>
</evidence>
<dbReference type="GO" id="GO:0008408">
    <property type="term" value="F:3'-5' exonuclease activity"/>
    <property type="evidence" value="ECO:0007669"/>
    <property type="project" value="TreeGrafter"/>
</dbReference>
<keyword evidence="5" id="KW-0548">Nucleotidyltransferase</keyword>
<dbReference type="RefSeq" id="WP_065677438.1">
    <property type="nucleotide sequence ID" value="NZ_AP025464.1"/>
</dbReference>
<dbReference type="InterPro" id="IPR013520">
    <property type="entry name" value="Ribonucl_H"/>
</dbReference>
<dbReference type="Pfam" id="PF00929">
    <property type="entry name" value="RNase_T"/>
    <property type="match status" value="1"/>
</dbReference>
<feature type="domain" description="Exonuclease" evidence="4">
    <location>
        <begin position="52"/>
        <end position="227"/>
    </location>
</feature>
<organism evidence="5 6">
    <name type="scientific">Vibrio celticus</name>
    <dbReference type="NCBI Taxonomy" id="446372"/>
    <lineage>
        <taxon>Bacteria</taxon>
        <taxon>Pseudomonadati</taxon>
        <taxon>Pseudomonadota</taxon>
        <taxon>Gammaproteobacteria</taxon>
        <taxon>Vibrionales</taxon>
        <taxon>Vibrionaceae</taxon>
        <taxon>Vibrio</taxon>
    </lineage>
</organism>
<dbReference type="SMART" id="SM00479">
    <property type="entry name" value="EXOIII"/>
    <property type="match status" value="1"/>
</dbReference>
<dbReference type="GO" id="GO:0005829">
    <property type="term" value="C:cytosol"/>
    <property type="evidence" value="ECO:0007669"/>
    <property type="project" value="TreeGrafter"/>
</dbReference>
<dbReference type="EC" id="2.7.7.7" evidence="5"/>
<dbReference type="PANTHER" id="PTHR30231">
    <property type="entry name" value="DNA POLYMERASE III SUBUNIT EPSILON"/>
    <property type="match status" value="1"/>
</dbReference>
<evidence type="ECO:0000313" key="6">
    <source>
        <dbReference type="Proteomes" id="UP000092819"/>
    </source>
</evidence>
<keyword evidence="6" id="KW-1185">Reference proteome</keyword>
<evidence type="ECO:0000313" key="5">
    <source>
        <dbReference type="EMBL" id="SBT15131.1"/>
    </source>
</evidence>
<keyword evidence="2" id="KW-0378">Hydrolase</keyword>
<dbReference type="PANTHER" id="PTHR30231:SF4">
    <property type="entry name" value="PROTEIN NEN2"/>
    <property type="match status" value="1"/>
</dbReference>
<protein>
    <submittedName>
        <fullName evidence="5">DNA polymerase III PolC-type</fullName>
        <ecNumber evidence="5">2.7.7.7</ecNumber>
    </submittedName>
</protein>
<reference evidence="6" key="1">
    <citation type="submission" date="2016-06" db="EMBL/GenBank/DDBJ databases">
        <authorList>
            <person name="Rodrigo-Torres L."/>
            <person name="Arahal D.R."/>
        </authorList>
    </citation>
    <scope>NUCLEOTIDE SEQUENCE [LARGE SCALE GENOMIC DNA]</scope>
    <source>
        <strain evidence="6">CECT 7224</strain>
    </source>
</reference>
<dbReference type="SUPFAM" id="SSF53098">
    <property type="entry name" value="Ribonuclease H-like"/>
    <property type="match status" value="1"/>
</dbReference>
<keyword evidence="1" id="KW-0540">Nuclease</keyword>
<proteinExistence type="predicted"/>
<dbReference type="GO" id="GO:0003676">
    <property type="term" value="F:nucleic acid binding"/>
    <property type="evidence" value="ECO:0007669"/>
    <property type="project" value="InterPro"/>
</dbReference>
<dbReference type="CDD" id="cd06127">
    <property type="entry name" value="DEDDh"/>
    <property type="match status" value="1"/>
</dbReference>
<accession>A0A1C3JIZ4</accession>
<evidence type="ECO:0000256" key="3">
    <source>
        <dbReference type="ARBA" id="ARBA00022839"/>
    </source>
</evidence>
<keyword evidence="5" id="KW-0808">Transferase</keyword>
<gene>
    <name evidence="5" type="primary">polC_4</name>
    <name evidence="5" type="ORF">VCE7224_03918</name>
</gene>